<keyword evidence="1" id="KW-0489">Methyltransferase</keyword>
<dbReference type="OrthoDB" id="1442552at2"/>
<comment type="caution">
    <text evidence="1">The sequence shown here is derived from an EMBL/GenBank/DDBJ whole genome shotgun (WGS) entry which is preliminary data.</text>
</comment>
<keyword evidence="2" id="KW-1185">Reference proteome</keyword>
<dbReference type="EMBL" id="VIWO01000003">
    <property type="protein sequence ID" value="TWF41325.1"/>
    <property type="molecule type" value="Genomic_DNA"/>
</dbReference>
<evidence type="ECO:0000313" key="1">
    <source>
        <dbReference type="EMBL" id="TWF41325.1"/>
    </source>
</evidence>
<sequence length="287" mass="32622">MEATPRDYSSISPTARALLLLKGMTAIPFMKEAAQLILSPDPYAPDFNSRDLAMWAGVLHFEDRYWSIDQLLAGLPLRNILELSSGFSFRGLAMMQQPGYYYVDTDLPDIIRVKKQLVAALDSTSTTGTLELLPLNALDEAAFSQVVAHFPAGALAIVNEGLLMYLNTTEKEQLCGIIRQVLEQRGGYWITGDIYIKTDERKMDMQRSKEWQEFYRQHQIHENKFDSFDQAESFFNSMGFVVDKMAVREHARLTALPRLLDVATEGQLQQMRSVGRARATWRLKLAM</sequence>
<protein>
    <submittedName>
        <fullName evidence="1">O-methyltransferase involved in polyketide biosynthesis</fullName>
    </submittedName>
</protein>
<dbReference type="InterPro" id="IPR029063">
    <property type="entry name" value="SAM-dependent_MTases_sf"/>
</dbReference>
<accession>A0A561PT96</accession>
<dbReference type="AlphaFoldDB" id="A0A561PT96"/>
<keyword evidence="1" id="KW-0808">Transferase</keyword>
<evidence type="ECO:0000313" key="2">
    <source>
        <dbReference type="Proteomes" id="UP000320811"/>
    </source>
</evidence>
<dbReference type="Proteomes" id="UP000320811">
    <property type="component" value="Unassembled WGS sequence"/>
</dbReference>
<gene>
    <name evidence="1" type="ORF">FHW36_103129</name>
</gene>
<dbReference type="SUPFAM" id="SSF53335">
    <property type="entry name" value="S-adenosyl-L-methionine-dependent methyltransferases"/>
    <property type="match status" value="1"/>
</dbReference>
<name>A0A561PT96_9BACT</name>
<organism evidence="1 2">
    <name type="scientific">Chitinophaga polysaccharea</name>
    <dbReference type="NCBI Taxonomy" id="1293035"/>
    <lineage>
        <taxon>Bacteria</taxon>
        <taxon>Pseudomonadati</taxon>
        <taxon>Bacteroidota</taxon>
        <taxon>Chitinophagia</taxon>
        <taxon>Chitinophagales</taxon>
        <taxon>Chitinophagaceae</taxon>
        <taxon>Chitinophaga</taxon>
    </lineage>
</organism>
<proteinExistence type="predicted"/>
<dbReference type="GO" id="GO:0008168">
    <property type="term" value="F:methyltransferase activity"/>
    <property type="evidence" value="ECO:0007669"/>
    <property type="project" value="UniProtKB-KW"/>
</dbReference>
<reference evidence="1 2" key="1">
    <citation type="submission" date="2019-06" db="EMBL/GenBank/DDBJ databases">
        <title>Sorghum-associated microbial communities from plants grown in Nebraska, USA.</title>
        <authorList>
            <person name="Schachtman D."/>
        </authorList>
    </citation>
    <scope>NUCLEOTIDE SEQUENCE [LARGE SCALE GENOMIC DNA]</scope>
    <source>
        <strain evidence="1 2">1209</strain>
    </source>
</reference>
<dbReference type="RefSeq" id="WP_145668532.1">
    <property type="nucleotide sequence ID" value="NZ_VIWO01000003.1"/>
</dbReference>
<dbReference type="GO" id="GO:0032259">
    <property type="term" value="P:methylation"/>
    <property type="evidence" value="ECO:0007669"/>
    <property type="project" value="UniProtKB-KW"/>
</dbReference>
<dbReference type="Gene3D" id="3.40.50.150">
    <property type="entry name" value="Vaccinia Virus protein VP39"/>
    <property type="match status" value="1"/>
</dbReference>